<keyword evidence="4" id="KW-0498">Mitosis</keyword>
<name>A0A7S1VSR2_9EUKA</name>
<evidence type="ECO:0000256" key="5">
    <source>
        <dbReference type="ARBA" id="ARBA00023242"/>
    </source>
</evidence>
<dbReference type="GO" id="GO:0051301">
    <property type="term" value="P:cell division"/>
    <property type="evidence" value="ECO:0007669"/>
    <property type="project" value="UniProtKB-KW"/>
</dbReference>
<evidence type="ECO:0000256" key="1">
    <source>
        <dbReference type="ARBA" id="ARBA00004123"/>
    </source>
</evidence>
<dbReference type="GO" id="GO:0000776">
    <property type="term" value="C:kinetochore"/>
    <property type="evidence" value="ECO:0007669"/>
    <property type="project" value="TreeGrafter"/>
</dbReference>
<evidence type="ECO:0000313" key="8">
    <source>
        <dbReference type="EMBL" id="CAD9310065.1"/>
    </source>
</evidence>
<comment type="similarity">
    <text evidence="2">Belongs to the MAD2 family.</text>
</comment>
<reference evidence="8" key="1">
    <citation type="submission" date="2021-01" db="EMBL/GenBank/DDBJ databases">
        <authorList>
            <person name="Corre E."/>
            <person name="Pelletier E."/>
            <person name="Niang G."/>
            <person name="Scheremetjew M."/>
            <person name="Finn R."/>
            <person name="Kale V."/>
            <person name="Holt S."/>
            <person name="Cochrane G."/>
            <person name="Meng A."/>
            <person name="Brown T."/>
            <person name="Cohen L."/>
        </authorList>
    </citation>
    <scope>NUCLEOTIDE SEQUENCE</scope>
    <source>
        <strain evidence="8">ATCC 50979</strain>
    </source>
</reference>
<feature type="domain" description="HORMA" evidence="7">
    <location>
        <begin position="9"/>
        <end position="187"/>
    </location>
</feature>
<dbReference type="PROSITE" id="PS50815">
    <property type="entry name" value="HORMA"/>
    <property type="match status" value="1"/>
</dbReference>
<keyword evidence="5" id="KW-0539">Nucleus</keyword>
<dbReference type="GO" id="GO:0005654">
    <property type="term" value="C:nucleoplasm"/>
    <property type="evidence" value="ECO:0007669"/>
    <property type="project" value="TreeGrafter"/>
</dbReference>
<keyword evidence="6" id="KW-0131">Cell cycle</keyword>
<accession>A0A7S1VSR2</accession>
<dbReference type="Gene3D" id="3.30.900.10">
    <property type="entry name" value="HORMA domain"/>
    <property type="match status" value="1"/>
</dbReference>
<dbReference type="PANTHER" id="PTHR11842:SF11">
    <property type="entry name" value="MITOTIC SPINDLE ASSEMBLY CHECKPOINT PROTEIN MAD2A"/>
    <property type="match status" value="1"/>
</dbReference>
<keyword evidence="3" id="KW-0132">Cell division</keyword>
<dbReference type="Pfam" id="PF02301">
    <property type="entry name" value="HORMA"/>
    <property type="match status" value="1"/>
</dbReference>
<dbReference type="EMBL" id="HBGL01016259">
    <property type="protein sequence ID" value="CAD9310065.1"/>
    <property type="molecule type" value="Transcribed_RNA"/>
</dbReference>
<dbReference type="GO" id="GO:0005737">
    <property type="term" value="C:cytoplasm"/>
    <property type="evidence" value="ECO:0007669"/>
    <property type="project" value="TreeGrafter"/>
</dbReference>
<sequence length="195" mass="21595">MSQAPLNLSGTTDHIVEFFGYCINSILYQRGVYPSEQFTQVSKYGLALYVTSEARLKEYLSHVLGQLRNWLNGEQVRKLVLVICSVEPKESLERWVFSIDQSPSGSTAPTAAVLGQECAALMRQIFASVSFLPLLEGACTFDLLIYTDIETSVPGQWEESTPKYILHPSDVKLRSINAGAKTVGVDVQYKPRAGV</sequence>
<evidence type="ECO:0000256" key="6">
    <source>
        <dbReference type="ARBA" id="ARBA00023306"/>
    </source>
</evidence>
<protein>
    <recommendedName>
        <fullName evidence="7">HORMA domain-containing protein</fullName>
    </recommendedName>
</protein>
<evidence type="ECO:0000256" key="2">
    <source>
        <dbReference type="ARBA" id="ARBA00010348"/>
    </source>
</evidence>
<comment type="subcellular location">
    <subcellularLocation>
        <location evidence="1">Nucleus</location>
    </subcellularLocation>
</comment>
<evidence type="ECO:0000256" key="4">
    <source>
        <dbReference type="ARBA" id="ARBA00022776"/>
    </source>
</evidence>
<dbReference type="InterPro" id="IPR003511">
    <property type="entry name" value="HORMA_dom"/>
</dbReference>
<dbReference type="InterPro" id="IPR036570">
    <property type="entry name" value="HORMA_dom_sf"/>
</dbReference>
<gene>
    <name evidence="8" type="ORF">SSP0437_LOCUS12733</name>
</gene>
<proteinExistence type="inferred from homology"/>
<dbReference type="GO" id="GO:0007094">
    <property type="term" value="P:mitotic spindle assembly checkpoint signaling"/>
    <property type="evidence" value="ECO:0007669"/>
    <property type="project" value="TreeGrafter"/>
</dbReference>
<organism evidence="8">
    <name type="scientific">Sexangularia sp. CB-2014</name>
    <dbReference type="NCBI Taxonomy" id="1486929"/>
    <lineage>
        <taxon>Eukaryota</taxon>
        <taxon>Amoebozoa</taxon>
        <taxon>Tubulinea</taxon>
        <taxon>Elardia</taxon>
        <taxon>Arcellinida</taxon>
        <taxon>Arcellinida incertae sedis</taxon>
        <taxon>Sexangularia</taxon>
    </lineage>
</organism>
<dbReference type="SUPFAM" id="SSF56019">
    <property type="entry name" value="The spindle assembly checkpoint protein mad2"/>
    <property type="match status" value="1"/>
</dbReference>
<evidence type="ECO:0000259" key="7">
    <source>
        <dbReference type="PROSITE" id="PS50815"/>
    </source>
</evidence>
<dbReference type="PANTHER" id="PTHR11842">
    <property type="entry name" value="MITOTIC SPINDLE ASSEMBLY CHECKPOINT PROTEIN MAD2"/>
    <property type="match status" value="1"/>
</dbReference>
<dbReference type="AlphaFoldDB" id="A0A7S1VSR2"/>
<evidence type="ECO:0000256" key="3">
    <source>
        <dbReference type="ARBA" id="ARBA00022618"/>
    </source>
</evidence>
<dbReference type="InterPro" id="IPR045091">
    <property type="entry name" value="Mad2-like"/>
</dbReference>